<evidence type="ECO:0000256" key="1">
    <source>
        <dbReference type="ARBA" id="ARBA00022737"/>
    </source>
</evidence>
<dbReference type="PANTHER" id="PTHR24180">
    <property type="entry name" value="CYCLIN-DEPENDENT KINASE INHIBITOR 2C-RELATED"/>
    <property type="match status" value="1"/>
</dbReference>
<feature type="repeat" description="ANK" evidence="3">
    <location>
        <begin position="74"/>
        <end position="106"/>
    </location>
</feature>
<feature type="repeat" description="ANK" evidence="3">
    <location>
        <begin position="107"/>
        <end position="139"/>
    </location>
</feature>
<feature type="chain" id="PRO_5011529990" evidence="4">
    <location>
        <begin position="22"/>
        <end position="232"/>
    </location>
</feature>
<dbReference type="OrthoDB" id="307920at2"/>
<evidence type="ECO:0000256" key="3">
    <source>
        <dbReference type="PROSITE-ProRule" id="PRU00023"/>
    </source>
</evidence>
<dbReference type="SMART" id="SM00248">
    <property type="entry name" value="ANK"/>
    <property type="match status" value="5"/>
</dbReference>
<evidence type="ECO:0000313" key="6">
    <source>
        <dbReference type="Proteomes" id="UP000199675"/>
    </source>
</evidence>
<dbReference type="InterPro" id="IPR051637">
    <property type="entry name" value="Ank_repeat_dom-contain_49"/>
</dbReference>
<dbReference type="SUPFAM" id="SSF48403">
    <property type="entry name" value="Ankyrin repeat"/>
    <property type="match status" value="1"/>
</dbReference>
<gene>
    <name evidence="5" type="ORF">SAMN04487960_10149</name>
</gene>
<evidence type="ECO:0000256" key="2">
    <source>
        <dbReference type="ARBA" id="ARBA00023043"/>
    </source>
</evidence>
<keyword evidence="6" id="KW-1185">Reference proteome</keyword>
<name>A0A1H2PZD4_9GAMM</name>
<dbReference type="Pfam" id="PF12796">
    <property type="entry name" value="Ank_2"/>
    <property type="match status" value="2"/>
</dbReference>
<dbReference type="InterPro" id="IPR002110">
    <property type="entry name" value="Ankyrin_rpt"/>
</dbReference>
<keyword evidence="2 3" id="KW-0040">ANK repeat</keyword>
<dbReference type="Gene3D" id="1.25.40.20">
    <property type="entry name" value="Ankyrin repeat-containing domain"/>
    <property type="match status" value="2"/>
</dbReference>
<dbReference type="PROSITE" id="PS50297">
    <property type="entry name" value="ANK_REP_REGION"/>
    <property type="match status" value="2"/>
</dbReference>
<dbReference type="InterPro" id="IPR036770">
    <property type="entry name" value="Ankyrin_rpt-contain_sf"/>
</dbReference>
<evidence type="ECO:0000313" key="5">
    <source>
        <dbReference type="EMBL" id="SDW00207.1"/>
    </source>
</evidence>
<dbReference type="AlphaFoldDB" id="A0A1H2PZD4"/>
<dbReference type="PRINTS" id="PR01415">
    <property type="entry name" value="ANKYRIN"/>
</dbReference>
<proteinExistence type="predicted"/>
<dbReference type="EMBL" id="FNNE01000001">
    <property type="protein sequence ID" value="SDW00207.1"/>
    <property type="molecule type" value="Genomic_DNA"/>
</dbReference>
<feature type="repeat" description="ANK" evidence="3">
    <location>
        <begin position="42"/>
        <end position="74"/>
    </location>
</feature>
<organism evidence="5 6">
    <name type="scientific">Marinobacter mobilis</name>
    <dbReference type="NCBI Taxonomy" id="488533"/>
    <lineage>
        <taxon>Bacteria</taxon>
        <taxon>Pseudomonadati</taxon>
        <taxon>Pseudomonadota</taxon>
        <taxon>Gammaproteobacteria</taxon>
        <taxon>Pseudomonadales</taxon>
        <taxon>Marinobacteraceae</taxon>
        <taxon>Marinobacter</taxon>
    </lineage>
</organism>
<evidence type="ECO:0000256" key="4">
    <source>
        <dbReference type="SAM" id="SignalP"/>
    </source>
</evidence>
<dbReference type="RefSeq" id="WP_091810941.1">
    <property type="nucleotide sequence ID" value="NZ_FNNE01000001.1"/>
</dbReference>
<keyword evidence="4" id="KW-0732">Signal</keyword>
<accession>A0A1H2PZD4</accession>
<dbReference type="STRING" id="488533.SAMN04487960_10149"/>
<dbReference type="Proteomes" id="UP000199675">
    <property type="component" value="Unassembled WGS sequence"/>
</dbReference>
<dbReference type="PANTHER" id="PTHR24180:SF45">
    <property type="entry name" value="POLY [ADP-RIBOSE] POLYMERASE TANKYRASE"/>
    <property type="match status" value="1"/>
</dbReference>
<keyword evidence="1" id="KW-0677">Repeat</keyword>
<dbReference type="PROSITE" id="PS50088">
    <property type="entry name" value="ANK_REPEAT"/>
    <property type="match status" value="4"/>
</dbReference>
<feature type="signal peptide" evidence="4">
    <location>
        <begin position="1"/>
        <end position="21"/>
    </location>
</feature>
<sequence>MPAKGFALGFLTLALVTLGLASQSGCSSQPTPANLTPAAAAAADTPLMQAVGSGELAQVQALVEQGAALNTVTEQGTPLALAVTRSEREIAWYLLSRGASADLAGRDGVTPLMIAARAGDRRMVQMLLSAGAAVNAEARDGRTPVLVAARAGQLSVVKVLLAAGANVNVSQDGRSLLMHLVAAGDLLTAESVLAAGADVSYRSPDGTSALDLARASHNDDLQMLLFQAGAEF</sequence>
<feature type="repeat" description="ANK" evidence="3">
    <location>
        <begin position="140"/>
        <end position="172"/>
    </location>
</feature>
<reference evidence="5 6" key="1">
    <citation type="submission" date="2016-10" db="EMBL/GenBank/DDBJ databases">
        <authorList>
            <person name="de Groot N.N."/>
        </authorList>
    </citation>
    <scope>NUCLEOTIDE SEQUENCE [LARGE SCALE GENOMIC DNA]</scope>
    <source>
        <strain evidence="5 6">CGMCC 1.7059</strain>
    </source>
</reference>
<protein>
    <submittedName>
        <fullName evidence="5">Ankyrin repeat</fullName>
    </submittedName>
</protein>